<dbReference type="GO" id="GO:0004930">
    <property type="term" value="F:G protein-coupled receptor activity"/>
    <property type="evidence" value="ECO:0007669"/>
    <property type="project" value="InterPro"/>
</dbReference>
<dbReference type="InterPro" id="IPR000068">
    <property type="entry name" value="GPCR_3_Ca_sens_rcpt-rel"/>
</dbReference>
<dbReference type="PANTHER" id="PTHR24061:SF599">
    <property type="entry name" value="G-PROTEIN COUPLED RECEPTORS FAMILY 3 PROFILE DOMAIN-CONTAINING PROTEIN"/>
    <property type="match status" value="1"/>
</dbReference>
<keyword evidence="4" id="KW-0472">Membrane</keyword>
<dbReference type="InterPro" id="IPR028082">
    <property type="entry name" value="Peripla_BP_I"/>
</dbReference>
<protein>
    <recommendedName>
        <fullName evidence="7">Receptor ligand binding region domain-containing protein</fullName>
    </recommendedName>
</protein>
<evidence type="ECO:0000313" key="8">
    <source>
        <dbReference type="EMBL" id="KAJ1120472.1"/>
    </source>
</evidence>
<keyword evidence="2" id="KW-0812">Transmembrane</keyword>
<dbReference type="Proteomes" id="UP001066276">
    <property type="component" value="Chromosome 8"/>
</dbReference>
<feature type="domain" description="Receptor ligand binding region" evidence="7">
    <location>
        <begin position="60"/>
        <end position="160"/>
    </location>
</feature>
<dbReference type="InterPro" id="IPR000337">
    <property type="entry name" value="GPCR_3"/>
</dbReference>
<gene>
    <name evidence="8" type="ORF">NDU88_008637</name>
</gene>
<evidence type="ECO:0000256" key="5">
    <source>
        <dbReference type="ARBA" id="ARBA00023170"/>
    </source>
</evidence>
<comment type="subcellular location">
    <subcellularLocation>
        <location evidence="1">Membrane</location>
        <topology evidence="1">Multi-pass membrane protein</topology>
    </subcellularLocation>
</comment>
<evidence type="ECO:0000259" key="7">
    <source>
        <dbReference type="Pfam" id="PF01094"/>
    </source>
</evidence>
<evidence type="ECO:0000313" key="9">
    <source>
        <dbReference type="Proteomes" id="UP001066276"/>
    </source>
</evidence>
<evidence type="ECO:0000256" key="3">
    <source>
        <dbReference type="ARBA" id="ARBA00022989"/>
    </source>
</evidence>
<keyword evidence="9" id="KW-1185">Reference proteome</keyword>
<accession>A0AAV7NZJ3</accession>
<evidence type="ECO:0000256" key="1">
    <source>
        <dbReference type="ARBA" id="ARBA00004141"/>
    </source>
</evidence>
<dbReference type="InterPro" id="IPR001828">
    <property type="entry name" value="ANF_lig-bd_rcpt"/>
</dbReference>
<dbReference type="PANTHER" id="PTHR24061">
    <property type="entry name" value="CALCIUM-SENSING RECEPTOR-RELATED"/>
    <property type="match status" value="1"/>
</dbReference>
<organism evidence="8 9">
    <name type="scientific">Pleurodeles waltl</name>
    <name type="common">Iberian ribbed newt</name>
    <dbReference type="NCBI Taxonomy" id="8319"/>
    <lineage>
        <taxon>Eukaryota</taxon>
        <taxon>Metazoa</taxon>
        <taxon>Chordata</taxon>
        <taxon>Craniata</taxon>
        <taxon>Vertebrata</taxon>
        <taxon>Euteleostomi</taxon>
        <taxon>Amphibia</taxon>
        <taxon>Batrachia</taxon>
        <taxon>Caudata</taxon>
        <taxon>Salamandroidea</taxon>
        <taxon>Salamandridae</taxon>
        <taxon>Pleurodelinae</taxon>
        <taxon>Pleurodeles</taxon>
    </lineage>
</organism>
<dbReference type="PRINTS" id="PR00248">
    <property type="entry name" value="GPCRMGR"/>
</dbReference>
<keyword evidence="5" id="KW-0675">Receptor</keyword>
<evidence type="ECO:0000256" key="4">
    <source>
        <dbReference type="ARBA" id="ARBA00023136"/>
    </source>
</evidence>
<dbReference type="AlphaFoldDB" id="A0AAV7NZJ3"/>
<keyword evidence="6" id="KW-0325">Glycoprotein</keyword>
<dbReference type="Pfam" id="PF01094">
    <property type="entry name" value="ANF_receptor"/>
    <property type="match status" value="1"/>
</dbReference>
<dbReference type="EMBL" id="JANPWB010000012">
    <property type="protein sequence ID" value="KAJ1120472.1"/>
    <property type="molecule type" value="Genomic_DNA"/>
</dbReference>
<evidence type="ECO:0000256" key="2">
    <source>
        <dbReference type="ARBA" id="ARBA00022692"/>
    </source>
</evidence>
<comment type="caution">
    <text evidence="8">The sequence shown here is derived from an EMBL/GenBank/DDBJ whole genome shotgun (WGS) entry which is preliminary data.</text>
</comment>
<dbReference type="GO" id="GO:0005886">
    <property type="term" value="C:plasma membrane"/>
    <property type="evidence" value="ECO:0007669"/>
    <property type="project" value="TreeGrafter"/>
</dbReference>
<evidence type="ECO:0000256" key="6">
    <source>
        <dbReference type="ARBA" id="ARBA00023180"/>
    </source>
</evidence>
<dbReference type="Gene3D" id="3.40.50.2300">
    <property type="match status" value="1"/>
</dbReference>
<reference evidence="8" key="1">
    <citation type="journal article" date="2022" name="bioRxiv">
        <title>Sequencing and chromosome-scale assembly of the giantPleurodeles waltlgenome.</title>
        <authorList>
            <person name="Brown T."/>
            <person name="Elewa A."/>
            <person name="Iarovenko S."/>
            <person name="Subramanian E."/>
            <person name="Araus A.J."/>
            <person name="Petzold A."/>
            <person name="Susuki M."/>
            <person name="Suzuki K.-i.T."/>
            <person name="Hayashi T."/>
            <person name="Toyoda A."/>
            <person name="Oliveira C."/>
            <person name="Osipova E."/>
            <person name="Leigh N.D."/>
            <person name="Simon A."/>
            <person name="Yun M.H."/>
        </authorList>
    </citation>
    <scope>NUCLEOTIDE SEQUENCE</scope>
    <source>
        <strain evidence="8">20211129_DDA</strain>
        <tissue evidence="8">Liver</tissue>
    </source>
</reference>
<proteinExistence type="predicted"/>
<sequence length="175" mass="19367">MQPGCRLQAWTQESYSLNGDILIGGVFVVHSGYSSPKVTLEEEPKQITCEGFNIRYYRDLLAMVFAAEEINQSPDLLPNITLGVRIFDSCMSESKAGERILGLLHGKSDLIPGYRCPAHPPLAGVIGETMSSLSVPMARIMGLYHFPQVKMDISCQNNCNLEALDQQKIEDYGLL</sequence>
<name>A0AAV7NZJ3_PLEWA</name>
<keyword evidence="3" id="KW-1133">Transmembrane helix</keyword>
<dbReference type="SUPFAM" id="SSF53822">
    <property type="entry name" value="Periplasmic binding protein-like I"/>
    <property type="match status" value="1"/>
</dbReference>